<accession>A0ABR1Z0H0</accession>
<sequence length="207" mass="22497">MSSCGRKKCVFQGFPSVSVSFRFDAPSSAVPPSHILCLGSARTSFILTGAALAESTVKRAIKGFGLYLYVPPWPSLPPATKPPSPPSPSSSPLFFSFSISSTYCLSFRPVSLSLFLAHISVFPLLFFSVKARQLSEMSERVCRVFTAKPAKSLQITSQNVCCWLVWSSQSVSEGVGVGVWVEGAVVVGWLQMKKRFLCQSLVISLFL</sequence>
<dbReference type="EMBL" id="JBBWRZ010000002">
    <property type="protein sequence ID" value="KAK8244447.1"/>
    <property type="molecule type" value="Genomic_DNA"/>
</dbReference>
<keyword evidence="2" id="KW-1185">Reference proteome</keyword>
<evidence type="ECO:0000313" key="2">
    <source>
        <dbReference type="Proteomes" id="UP001492380"/>
    </source>
</evidence>
<evidence type="ECO:0000313" key="1">
    <source>
        <dbReference type="EMBL" id="KAK8244447.1"/>
    </source>
</evidence>
<dbReference type="Proteomes" id="UP001492380">
    <property type="component" value="Unassembled WGS sequence"/>
</dbReference>
<gene>
    <name evidence="1" type="ORF">HDK90DRAFT_158037</name>
</gene>
<comment type="caution">
    <text evidence="1">The sequence shown here is derived from an EMBL/GenBank/DDBJ whole genome shotgun (WGS) entry which is preliminary data.</text>
</comment>
<reference evidence="1 2" key="1">
    <citation type="submission" date="2024-04" db="EMBL/GenBank/DDBJ databases">
        <title>Phyllosticta paracitricarpa is synonymous to the EU quarantine fungus P. citricarpa based on phylogenomic analyses.</title>
        <authorList>
            <consortium name="Lawrence Berkeley National Laboratory"/>
            <person name="Van Ingen-Buijs V.A."/>
            <person name="Van Westerhoven A.C."/>
            <person name="Haridas S."/>
            <person name="Skiadas P."/>
            <person name="Martin F."/>
            <person name="Groenewald J.Z."/>
            <person name="Crous P.W."/>
            <person name="Seidl M.F."/>
        </authorList>
    </citation>
    <scope>NUCLEOTIDE SEQUENCE [LARGE SCALE GENOMIC DNA]</scope>
    <source>
        <strain evidence="1 2">CBS 123374</strain>
    </source>
</reference>
<proteinExistence type="predicted"/>
<protein>
    <submittedName>
        <fullName evidence="1">Uncharacterized protein</fullName>
    </submittedName>
</protein>
<name>A0ABR1Z0H0_9PEZI</name>
<organism evidence="1 2">
    <name type="scientific">Phyllosticta capitalensis</name>
    <dbReference type="NCBI Taxonomy" id="121624"/>
    <lineage>
        <taxon>Eukaryota</taxon>
        <taxon>Fungi</taxon>
        <taxon>Dikarya</taxon>
        <taxon>Ascomycota</taxon>
        <taxon>Pezizomycotina</taxon>
        <taxon>Dothideomycetes</taxon>
        <taxon>Dothideomycetes incertae sedis</taxon>
        <taxon>Botryosphaeriales</taxon>
        <taxon>Phyllostictaceae</taxon>
        <taxon>Phyllosticta</taxon>
    </lineage>
</organism>